<dbReference type="InterPro" id="IPR003583">
    <property type="entry name" value="Hlx-hairpin-Hlx_DNA-bd_motif"/>
</dbReference>
<dbReference type="PANTHER" id="PTHR21180">
    <property type="entry name" value="ENDONUCLEASE/EXONUCLEASE/PHOSPHATASE FAMILY DOMAIN-CONTAINING PROTEIN 1"/>
    <property type="match status" value="1"/>
</dbReference>
<dbReference type="GO" id="GO:0006281">
    <property type="term" value="P:DNA repair"/>
    <property type="evidence" value="ECO:0007669"/>
    <property type="project" value="InterPro"/>
</dbReference>
<dbReference type="EMBL" id="SDKK01000009">
    <property type="protein sequence ID" value="TYC58429.1"/>
    <property type="molecule type" value="Genomic_DNA"/>
</dbReference>
<evidence type="ECO:0000313" key="3">
    <source>
        <dbReference type="EMBL" id="TYC58429.1"/>
    </source>
</evidence>
<protein>
    <submittedName>
        <fullName evidence="3">Competence protein ComE</fullName>
    </submittedName>
</protein>
<dbReference type="AlphaFoldDB" id="A0A6C2CYA3"/>
<dbReference type="NCBIfam" id="TIGR00426">
    <property type="entry name" value="competence protein ComEA helix-hairpin-helix repeat region"/>
    <property type="match status" value="1"/>
</dbReference>
<dbReference type="GO" id="GO:0015628">
    <property type="term" value="P:protein secretion by the type II secretion system"/>
    <property type="evidence" value="ECO:0007669"/>
    <property type="project" value="TreeGrafter"/>
</dbReference>
<dbReference type="RefSeq" id="WP_148579129.1">
    <property type="nucleotide sequence ID" value="NZ_JAVEUW010000048.1"/>
</dbReference>
<accession>A0A6C2CYA3</accession>
<dbReference type="Gene3D" id="1.10.150.280">
    <property type="entry name" value="AF1531-like domain"/>
    <property type="match status" value="1"/>
</dbReference>
<feature type="domain" description="Helix-hairpin-helix DNA-binding motif class 1" evidence="2">
    <location>
        <begin position="30"/>
        <end position="49"/>
    </location>
</feature>
<dbReference type="GO" id="GO:0003677">
    <property type="term" value="F:DNA binding"/>
    <property type="evidence" value="ECO:0007669"/>
    <property type="project" value="InterPro"/>
</dbReference>
<comment type="caution">
    <text evidence="3">The sequence shown here is derived from an EMBL/GenBank/DDBJ whole genome shotgun (WGS) entry which is preliminary data.</text>
</comment>
<proteinExistence type="predicted"/>
<evidence type="ECO:0000313" key="4">
    <source>
        <dbReference type="Proteomes" id="UP000389128"/>
    </source>
</evidence>
<dbReference type="Pfam" id="PF12836">
    <property type="entry name" value="HHH_3"/>
    <property type="match status" value="1"/>
</dbReference>
<evidence type="ECO:0000256" key="1">
    <source>
        <dbReference type="SAM" id="SignalP"/>
    </source>
</evidence>
<dbReference type="InterPro" id="IPR010994">
    <property type="entry name" value="RuvA_2-like"/>
</dbReference>
<keyword evidence="4" id="KW-1185">Reference proteome</keyword>
<dbReference type="OrthoDB" id="8687931at2"/>
<dbReference type="InterPro" id="IPR004509">
    <property type="entry name" value="Competence_ComEA_HhH"/>
</dbReference>
<dbReference type="SUPFAM" id="SSF47781">
    <property type="entry name" value="RuvA domain 2-like"/>
    <property type="match status" value="1"/>
</dbReference>
<feature type="domain" description="Helix-hairpin-helix DNA-binding motif class 1" evidence="2">
    <location>
        <begin position="60"/>
        <end position="79"/>
    </location>
</feature>
<dbReference type="GO" id="GO:0015627">
    <property type="term" value="C:type II protein secretion system complex"/>
    <property type="evidence" value="ECO:0007669"/>
    <property type="project" value="TreeGrafter"/>
</dbReference>
<keyword evidence="1" id="KW-0732">Signal</keyword>
<dbReference type="Proteomes" id="UP000389128">
    <property type="component" value="Unassembled WGS sequence"/>
</dbReference>
<sequence length="91" mass="9444">MKRILSLIGLTLAGINLAFAAVNINTATPGELDGVKGIGPSKAQAIVDYRTKNGPFKSVDDLKNVKGFGDKSITKLKDELSVSGGAEAAKK</sequence>
<dbReference type="InterPro" id="IPR051675">
    <property type="entry name" value="Endo/Exo/Phosphatase_dom_1"/>
</dbReference>
<organism evidence="3 4">
    <name type="scientific">Zoogloea oleivorans</name>
    <dbReference type="NCBI Taxonomy" id="1552750"/>
    <lineage>
        <taxon>Bacteria</taxon>
        <taxon>Pseudomonadati</taxon>
        <taxon>Pseudomonadota</taxon>
        <taxon>Betaproteobacteria</taxon>
        <taxon>Rhodocyclales</taxon>
        <taxon>Zoogloeaceae</taxon>
        <taxon>Zoogloea</taxon>
    </lineage>
</organism>
<feature type="chain" id="PRO_5025393217" evidence="1">
    <location>
        <begin position="21"/>
        <end position="91"/>
    </location>
</feature>
<evidence type="ECO:0000259" key="2">
    <source>
        <dbReference type="SMART" id="SM00278"/>
    </source>
</evidence>
<gene>
    <name evidence="3" type="ORF">ETQ85_11135</name>
</gene>
<name>A0A6C2CYA3_9RHOO</name>
<dbReference type="SMART" id="SM00278">
    <property type="entry name" value="HhH1"/>
    <property type="match status" value="2"/>
</dbReference>
<feature type="signal peptide" evidence="1">
    <location>
        <begin position="1"/>
        <end position="20"/>
    </location>
</feature>
<dbReference type="PANTHER" id="PTHR21180:SF32">
    <property type="entry name" value="ENDONUCLEASE_EXONUCLEASE_PHOSPHATASE FAMILY DOMAIN-CONTAINING PROTEIN 1"/>
    <property type="match status" value="1"/>
</dbReference>
<reference evidence="3 4" key="1">
    <citation type="submission" date="2019-01" db="EMBL/GenBank/DDBJ databases">
        <title>Zoogloea oleivorans genome sequencing and assembly.</title>
        <authorList>
            <person name="Tancsics A."/>
            <person name="Farkas M."/>
            <person name="Kriszt B."/>
            <person name="Maroti G."/>
            <person name="Horvath B."/>
        </authorList>
    </citation>
    <scope>NUCLEOTIDE SEQUENCE [LARGE SCALE GENOMIC DNA]</scope>
    <source>
        <strain evidence="3 4">Buc</strain>
    </source>
</reference>